<reference evidence="1 2" key="1">
    <citation type="journal article" date="2021" name="Hortic Res">
        <title>High-quality reference genome and annotation aids understanding of berry development for evergreen blueberry (Vaccinium darrowii).</title>
        <authorList>
            <person name="Yu J."/>
            <person name="Hulse-Kemp A.M."/>
            <person name="Babiker E."/>
            <person name="Staton M."/>
        </authorList>
    </citation>
    <scope>NUCLEOTIDE SEQUENCE [LARGE SCALE GENOMIC DNA]</scope>
    <source>
        <strain evidence="2">cv. NJ 8807/NJ 8810</strain>
        <tissue evidence="1">Young leaf</tissue>
    </source>
</reference>
<gene>
    <name evidence="1" type="ORF">Vadar_012312</name>
</gene>
<protein>
    <submittedName>
        <fullName evidence="1">Uncharacterized protein</fullName>
    </submittedName>
</protein>
<accession>A0ACB7XQG3</accession>
<dbReference type="Proteomes" id="UP000828048">
    <property type="component" value="Chromosome 1"/>
</dbReference>
<evidence type="ECO:0000313" key="1">
    <source>
        <dbReference type="EMBL" id="KAH7843069.1"/>
    </source>
</evidence>
<evidence type="ECO:0000313" key="2">
    <source>
        <dbReference type="Proteomes" id="UP000828048"/>
    </source>
</evidence>
<proteinExistence type="predicted"/>
<organism evidence="1 2">
    <name type="scientific">Vaccinium darrowii</name>
    <dbReference type="NCBI Taxonomy" id="229202"/>
    <lineage>
        <taxon>Eukaryota</taxon>
        <taxon>Viridiplantae</taxon>
        <taxon>Streptophyta</taxon>
        <taxon>Embryophyta</taxon>
        <taxon>Tracheophyta</taxon>
        <taxon>Spermatophyta</taxon>
        <taxon>Magnoliopsida</taxon>
        <taxon>eudicotyledons</taxon>
        <taxon>Gunneridae</taxon>
        <taxon>Pentapetalae</taxon>
        <taxon>asterids</taxon>
        <taxon>Ericales</taxon>
        <taxon>Ericaceae</taxon>
        <taxon>Vaccinioideae</taxon>
        <taxon>Vaccinieae</taxon>
        <taxon>Vaccinium</taxon>
    </lineage>
</organism>
<comment type="caution">
    <text evidence="1">The sequence shown here is derived from an EMBL/GenBank/DDBJ whole genome shotgun (WGS) entry which is preliminary data.</text>
</comment>
<dbReference type="EMBL" id="CM037151">
    <property type="protein sequence ID" value="KAH7843069.1"/>
    <property type="molecule type" value="Genomic_DNA"/>
</dbReference>
<name>A0ACB7XQG3_9ERIC</name>
<keyword evidence="2" id="KW-1185">Reference proteome</keyword>
<sequence>MIIVGTGDERAEAADGEKAVGGEDPFEIGLVVELKPRSEDVDGRHDGGRGSPDISSPAAIGGSGCQLEQ</sequence>